<accession>A0A0D2JB48</accession>
<proteinExistence type="predicted"/>
<reference evidence="2 3" key="1">
    <citation type="submission" date="2015-01" db="EMBL/GenBank/DDBJ databases">
        <title>The Genome Sequence of Rhinocladiella mackenzie CBS 650.93.</title>
        <authorList>
            <consortium name="The Broad Institute Genomics Platform"/>
            <person name="Cuomo C."/>
            <person name="de Hoog S."/>
            <person name="Gorbushina A."/>
            <person name="Stielow B."/>
            <person name="Teixiera M."/>
            <person name="Abouelleil A."/>
            <person name="Chapman S.B."/>
            <person name="Priest M."/>
            <person name="Young S.K."/>
            <person name="Wortman J."/>
            <person name="Nusbaum C."/>
            <person name="Birren B."/>
        </authorList>
    </citation>
    <scope>NUCLEOTIDE SEQUENCE [LARGE SCALE GENOMIC DNA]</scope>
    <source>
        <strain evidence="2 3">CBS 650.93</strain>
    </source>
</reference>
<dbReference type="PANTHER" id="PTHR15032">
    <property type="entry name" value="N-ACYL-PHOSPHATIDYLETHANOLAMINE-HYDROLYZING PHOSPHOLIPASE D"/>
    <property type="match status" value="1"/>
</dbReference>
<dbReference type="GO" id="GO:0070291">
    <property type="term" value="P:N-acylethanolamine metabolic process"/>
    <property type="evidence" value="ECO:0007669"/>
    <property type="project" value="TreeGrafter"/>
</dbReference>
<dbReference type="GO" id="GO:0070292">
    <property type="term" value="P:N-acylphosphatidylethanolamine metabolic process"/>
    <property type="evidence" value="ECO:0007669"/>
    <property type="project" value="TreeGrafter"/>
</dbReference>
<evidence type="ECO:0000313" key="3">
    <source>
        <dbReference type="Proteomes" id="UP000053617"/>
    </source>
</evidence>
<dbReference type="RefSeq" id="XP_013273471.1">
    <property type="nucleotide sequence ID" value="XM_013418017.1"/>
</dbReference>
<name>A0A0D2JB48_9EURO</name>
<dbReference type="GeneID" id="25292382"/>
<dbReference type="InterPro" id="IPR001279">
    <property type="entry name" value="Metallo-B-lactamas"/>
</dbReference>
<keyword evidence="3" id="KW-1185">Reference proteome</keyword>
<dbReference type="Pfam" id="PF12706">
    <property type="entry name" value="Lactamase_B_2"/>
    <property type="match status" value="1"/>
</dbReference>
<organism evidence="2 3">
    <name type="scientific">Rhinocladiella mackenziei CBS 650.93</name>
    <dbReference type="NCBI Taxonomy" id="1442369"/>
    <lineage>
        <taxon>Eukaryota</taxon>
        <taxon>Fungi</taxon>
        <taxon>Dikarya</taxon>
        <taxon>Ascomycota</taxon>
        <taxon>Pezizomycotina</taxon>
        <taxon>Eurotiomycetes</taxon>
        <taxon>Chaetothyriomycetidae</taxon>
        <taxon>Chaetothyriales</taxon>
        <taxon>Herpotrichiellaceae</taxon>
        <taxon>Rhinocladiella</taxon>
    </lineage>
</organism>
<dbReference type="Proteomes" id="UP000053617">
    <property type="component" value="Unassembled WGS sequence"/>
</dbReference>
<dbReference type="GO" id="GO:0070290">
    <property type="term" value="F:N-acylphosphatidylethanolamine-specific phospholipase D activity"/>
    <property type="evidence" value="ECO:0007669"/>
    <property type="project" value="TreeGrafter"/>
</dbReference>
<dbReference type="EMBL" id="KN847477">
    <property type="protein sequence ID" value="KIX06335.1"/>
    <property type="molecule type" value="Genomic_DNA"/>
</dbReference>
<dbReference type="AlphaFoldDB" id="A0A0D2JB48"/>
<dbReference type="OrthoDB" id="332863at2759"/>
<gene>
    <name evidence="2" type="ORF">Z518_04311</name>
</gene>
<dbReference type="Gene3D" id="3.60.15.10">
    <property type="entry name" value="Ribonuclease Z/Hydroxyacylglutathione hydrolase-like"/>
    <property type="match status" value="1"/>
</dbReference>
<dbReference type="GO" id="GO:0005737">
    <property type="term" value="C:cytoplasm"/>
    <property type="evidence" value="ECO:0007669"/>
    <property type="project" value="TreeGrafter"/>
</dbReference>
<dbReference type="InterPro" id="IPR036866">
    <property type="entry name" value="RibonucZ/Hydroxyglut_hydro"/>
</dbReference>
<protein>
    <recommendedName>
        <fullName evidence="1">Metallo-beta-lactamase domain-containing protein</fullName>
    </recommendedName>
</protein>
<dbReference type="HOGENOM" id="CLU_020884_2_0_1"/>
<evidence type="ECO:0000259" key="1">
    <source>
        <dbReference type="Pfam" id="PF12706"/>
    </source>
</evidence>
<sequence>MSTAKRTPSRPTHHANNNGTRFINCWPSAGVPTWAELLRASLPFGRYELDLHKHRRARDVKVIQPDRGVAGLKNRNLDKANSIIGTWPGHAGAMVEVPSLQQAEDKSLWLLFDPIFSMRAGPSPYSGVTRMKKSPCQVDDIPGCDAVFISHNHYDHLDWPTIQAISKKFPNTKYFVPLGNKHWMSSSGLPDKQIYELDWWNDRELRSLDFDQRASDTSEMESIMKITCVPAQHNSGRGIIDQGSTLWCGWVAERFLCSRDESAESKVTRRGAIYHAGDTGYRRITKSEVVCPAFNEIGERFGPFDLSFVPIWRGGSLGFISYLGLRLSHDDIPSAFHGSPTDAVAIHRDVKSKNTVGIHFGTFIGSENESHEAVIEFGQACDLQGVGSLNDEKKNEKGRAGTLDIGESLAIEIV</sequence>
<evidence type="ECO:0000313" key="2">
    <source>
        <dbReference type="EMBL" id="KIX06335.1"/>
    </source>
</evidence>
<dbReference type="SUPFAM" id="SSF56281">
    <property type="entry name" value="Metallo-hydrolase/oxidoreductase"/>
    <property type="match status" value="1"/>
</dbReference>
<dbReference type="VEuPathDB" id="FungiDB:Z518_04311"/>
<feature type="domain" description="Metallo-beta-lactamase" evidence="1">
    <location>
        <begin position="109"/>
        <end position="360"/>
    </location>
</feature>
<dbReference type="PANTHER" id="PTHR15032:SF27">
    <property type="entry name" value="N-ACYL-PHOSPHATIDYLETHANOLAMINE-HYDROLYZING PHOSPHOLIPASE D"/>
    <property type="match status" value="1"/>
</dbReference>